<feature type="transmembrane region" description="Helical" evidence="6">
    <location>
        <begin position="93"/>
        <end position="121"/>
    </location>
</feature>
<dbReference type="PIRSF" id="PIRSF035875">
    <property type="entry name" value="RNase_BN"/>
    <property type="match status" value="1"/>
</dbReference>
<evidence type="ECO:0000313" key="7">
    <source>
        <dbReference type="EMBL" id="GAY20661.1"/>
    </source>
</evidence>
<evidence type="ECO:0000256" key="6">
    <source>
        <dbReference type="SAM" id="Phobius"/>
    </source>
</evidence>
<dbReference type="EC" id="3.1.-.-" evidence="7"/>
<feature type="transmembrane region" description="Helical" evidence="6">
    <location>
        <begin position="133"/>
        <end position="157"/>
    </location>
</feature>
<comment type="caution">
    <text evidence="7">The sequence shown here is derived from an EMBL/GenBank/DDBJ whole genome shotgun (WGS) entry which is preliminary data.</text>
</comment>
<gene>
    <name evidence="7" type="ORF">SFOMI_1191</name>
</gene>
<keyword evidence="5 6" id="KW-0472">Membrane</keyword>
<sequence>MRAAAWKTIVKRIWVNSGRHNLGLLSAGVAFYVFLSFVPLLAAVIMIYGLAADPATVARHMRTILDVVPADAARLIQEQLTQLTTSAQDKKGVGLLIALLVSIFGASRASGAMIGSLNIIYERQDRRSFLKNTFLASALAGAAVLVGIIGLAAASMLSFAKGLVAGIGPVGATAVQALTWLIAASLCSFAIGGMYRFAPDRPDVRWRWFSLGSCLATLLWLAATLGFGLYASRFGNYDATYGSLGAVVVLLMWLFVSAYAVLIGGLINAEIERQAPCDTSAEPTEAGGQRMGAARALFQQQAHAR</sequence>
<dbReference type="GO" id="GO:0016787">
    <property type="term" value="F:hydrolase activity"/>
    <property type="evidence" value="ECO:0007669"/>
    <property type="project" value="UniProtKB-KW"/>
</dbReference>
<dbReference type="PANTHER" id="PTHR30213:SF0">
    <property type="entry name" value="UPF0761 MEMBRANE PROTEIN YIHY"/>
    <property type="match status" value="1"/>
</dbReference>
<accession>A0A292ZCQ2</accession>
<dbReference type="NCBIfam" id="TIGR00765">
    <property type="entry name" value="yihY_not_rbn"/>
    <property type="match status" value="1"/>
</dbReference>
<keyword evidence="2" id="KW-1003">Cell membrane</keyword>
<evidence type="ECO:0000256" key="1">
    <source>
        <dbReference type="ARBA" id="ARBA00004651"/>
    </source>
</evidence>
<dbReference type="AlphaFoldDB" id="A0A292ZCQ2"/>
<protein>
    <submittedName>
        <fullName evidence="7">Ribonuclease BN</fullName>
        <ecNumber evidence="7">3.1.-.-</ecNumber>
    </submittedName>
</protein>
<evidence type="ECO:0000256" key="2">
    <source>
        <dbReference type="ARBA" id="ARBA00022475"/>
    </source>
</evidence>
<feature type="transmembrane region" description="Helical" evidence="6">
    <location>
        <begin position="209"/>
        <end position="231"/>
    </location>
</feature>
<evidence type="ECO:0000256" key="4">
    <source>
        <dbReference type="ARBA" id="ARBA00022989"/>
    </source>
</evidence>
<evidence type="ECO:0000256" key="5">
    <source>
        <dbReference type="ARBA" id="ARBA00023136"/>
    </source>
</evidence>
<reference evidence="7 8" key="1">
    <citation type="journal article" date="2013" name="Biodegradation">
        <title>Occurrence of 4-tert-butylphenol (4-t-BP) biodegradation in an aquatic sample caused by the presence of Spirodela polyrrhiza and isolation of a 4-t-BP-utilizing bacterium.</title>
        <authorList>
            <person name="Ogata Y."/>
            <person name="Toyama T."/>
            <person name="Yu N."/>
            <person name="Wang X."/>
            <person name="Sei K."/>
            <person name="Ike M."/>
        </authorList>
    </citation>
    <scope>NUCLEOTIDE SEQUENCE [LARGE SCALE GENOMIC DNA]</scope>
    <source>
        <strain evidence="7 8">OMI</strain>
    </source>
</reference>
<reference evidence="7 8" key="2">
    <citation type="journal article" date="2013" name="Environ. Sci. Technol.">
        <title>The 4-tert-butylphenol-utilizing bacterium Sphingobium fuliginis OMI can degrade bisphenols via phenolic ring hydroxylation and meta-cleavage pathway.</title>
        <authorList>
            <person name="Ogata Y."/>
            <person name="Goda S."/>
            <person name="Toyama T."/>
            <person name="Sei K."/>
            <person name="Ike M."/>
        </authorList>
    </citation>
    <scope>NUCLEOTIDE SEQUENCE [LARGE SCALE GENOMIC DNA]</scope>
    <source>
        <strain evidence="7 8">OMI</strain>
    </source>
</reference>
<keyword evidence="7" id="KW-0378">Hydrolase</keyword>
<dbReference type="Proteomes" id="UP000221538">
    <property type="component" value="Unassembled WGS sequence"/>
</dbReference>
<name>A0A292ZCQ2_SPHSA</name>
<dbReference type="InterPro" id="IPR017039">
    <property type="entry name" value="Virul_fac_BrkB"/>
</dbReference>
<evidence type="ECO:0000256" key="3">
    <source>
        <dbReference type="ARBA" id="ARBA00022692"/>
    </source>
</evidence>
<dbReference type="GO" id="GO:0005886">
    <property type="term" value="C:plasma membrane"/>
    <property type="evidence" value="ECO:0007669"/>
    <property type="project" value="UniProtKB-SubCell"/>
</dbReference>
<feature type="transmembrane region" description="Helical" evidence="6">
    <location>
        <begin position="243"/>
        <end position="267"/>
    </location>
</feature>
<organism evidence="7 8">
    <name type="scientific">Sphingobium fuliginis (strain ATCC 27551)</name>
    <dbReference type="NCBI Taxonomy" id="336203"/>
    <lineage>
        <taxon>Bacteria</taxon>
        <taxon>Pseudomonadati</taxon>
        <taxon>Pseudomonadota</taxon>
        <taxon>Alphaproteobacteria</taxon>
        <taxon>Sphingomonadales</taxon>
        <taxon>Sphingomonadaceae</taxon>
        <taxon>Sphingobium</taxon>
    </lineage>
</organism>
<feature type="transmembrane region" description="Helical" evidence="6">
    <location>
        <begin position="21"/>
        <end position="51"/>
    </location>
</feature>
<keyword evidence="4 6" id="KW-1133">Transmembrane helix</keyword>
<dbReference type="PANTHER" id="PTHR30213">
    <property type="entry name" value="INNER MEMBRANE PROTEIN YHJD"/>
    <property type="match status" value="1"/>
</dbReference>
<keyword evidence="3 6" id="KW-0812">Transmembrane</keyword>
<dbReference type="RefSeq" id="WP_048574817.1">
    <property type="nucleotide sequence ID" value="NZ_BEWI01000031.1"/>
</dbReference>
<dbReference type="Pfam" id="PF03631">
    <property type="entry name" value="Virul_fac_BrkB"/>
    <property type="match status" value="1"/>
</dbReference>
<comment type="subcellular location">
    <subcellularLocation>
        <location evidence="1">Cell membrane</location>
        <topology evidence="1">Multi-pass membrane protein</topology>
    </subcellularLocation>
</comment>
<feature type="transmembrane region" description="Helical" evidence="6">
    <location>
        <begin position="177"/>
        <end position="197"/>
    </location>
</feature>
<proteinExistence type="predicted"/>
<dbReference type="EMBL" id="BEWI01000031">
    <property type="protein sequence ID" value="GAY20661.1"/>
    <property type="molecule type" value="Genomic_DNA"/>
</dbReference>
<evidence type="ECO:0000313" key="8">
    <source>
        <dbReference type="Proteomes" id="UP000221538"/>
    </source>
</evidence>